<dbReference type="EMBL" id="CP012150">
    <property type="protein sequence ID" value="AKS31386.1"/>
    <property type="molecule type" value="Genomic_DNA"/>
</dbReference>
<dbReference type="GO" id="GO:0005737">
    <property type="term" value="C:cytoplasm"/>
    <property type="evidence" value="ECO:0007669"/>
    <property type="project" value="TreeGrafter"/>
</dbReference>
<dbReference type="STRING" id="134601.AFA91_05235"/>
<keyword evidence="1" id="KW-0547">Nucleotide-binding</keyword>
<dbReference type="KEGG" id="mgo:AFA91_05235"/>
<dbReference type="PROSITE" id="PS50125">
    <property type="entry name" value="GUANYLATE_CYCLASE_2"/>
    <property type="match status" value="1"/>
</dbReference>
<evidence type="ECO:0000256" key="1">
    <source>
        <dbReference type="ARBA" id="ARBA00022741"/>
    </source>
</evidence>
<dbReference type="Proteomes" id="UP000062255">
    <property type="component" value="Chromosome"/>
</dbReference>
<evidence type="ECO:0000313" key="4">
    <source>
        <dbReference type="EMBL" id="AKS31386.1"/>
    </source>
</evidence>
<dbReference type="Gene3D" id="3.30.70.1230">
    <property type="entry name" value="Nucleotide cyclase"/>
    <property type="match status" value="1"/>
</dbReference>
<dbReference type="GO" id="GO:0004016">
    <property type="term" value="F:adenylate cyclase activity"/>
    <property type="evidence" value="ECO:0007669"/>
    <property type="project" value="TreeGrafter"/>
</dbReference>
<dbReference type="SMART" id="SM00028">
    <property type="entry name" value="TPR"/>
    <property type="match status" value="3"/>
</dbReference>
<organism evidence="4 5">
    <name type="scientific">Mycolicibacterium goodii</name>
    <name type="common">Mycobacterium goodii</name>
    <dbReference type="NCBI Taxonomy" id="134601"/>
    <lineage>
        <taxon>Bacteria</taxon>
        <taxon>Bacillati</taxon>
        <taxon>Actinomycetota</taxon>
        <taxon>Actinomycetes</taxon>
        <taxon>Mycobacteriales</taxon>
        <taxon>Mycobacteriaceae</taxon>
        <taxon>Mycolicibacterium</taxon>
    </lineage>
</organism>
<proteinExistence type="predicted"/>
<dbReference type="SUPFAM" id="SSF55073">
    <property type="entry name" value="Nucleotide cyclase"/>
    <property type="match status" value="1"/>
</dbReference>
<dbReference type="OrthoDB" id="5476461at2"/>
<evidence type="ECO:0000313" key="5">
    <source>
        <dbReference type="Proteomes" id="UP000062255"/>
    </source>
</evidence>
<evidence type="ECO:0000256" key="2">
    <source>
        <dbReference type="ARBA" id="ARBA00022840"/>
    </source>
</evidence>
<dbReference type="Gene3D" id="1.25.40.10">
    <property type="entry name" value="Tetratricopeptide repeat domain"/>
    <property type="match status" value="1"/>
</dbReference>
<reference evidence="4 5" key="1">
    <citation type="submission" date="2015-07" db="EMBL/GenBank/DDBJ databases">
        <title>Complete genome sequence of Mycobacterium goodii X7B, a facultative thermophilic biodesulfurizing bacterium.</title>
        <authorList>
            <person name="Yu B."/>
            <person name="Li F."/>
            <person name="Xu P."/>
        </authorList>
    </citation>
    <scope>NUCLEOTIDE SEQUENCE [LARGE SCALE GENOMIC DNA]</scope>
    <source>
        <strain evidence="4 5">X7B</strain>
    </source>
</reference>
<dbReference type="AlphaFoldDB" id="A0A0K0X1R3"/>
<dbReference type="RefSeq" id="WP_049743792.1">
    <property type="nucleotide sequence ID" value="NZ_CP012150.1"/>
</dbReference>
<dbReference type="InterPro" id="IPR027417">
    <property type="entry name" value="P-loop_NTPase"/>
</dbReference>
<dbReference type="InterPro" id="IPR001054">
    <property type="entry name" value="A/G_cyclase"/>
</dbReference>
<dbReference type="CDD" id="cd07302">
    <property type="entry name" value="CHD"/>
    <property type="match status" value="1"/>
</dbReference>
<dbReference type="InterPro" id="IPR041664">
    <property type="entry name" value="AAA_16"/>
</dbReference>
<sequence>MTPGENSALIDELLDRAVRAINEGDRATAATLAGEVLAVDHDNPDAEDLLSASDHGEIRRLTIMFADLVDSTGLSTRVEPETYHALVGQFRKHVVRIVGSYEGHISSVKGDGVLVLFGHPKPHENDVRRAISAGLDIAGAVAHLSEQAERKFGVTIDVRIGIHRGVVYLDVEQDDIYGLAANLASRLTALAEPGSVVVSDAVAPLVREHFELDDRPPVPVKGIDGVLAHHIVAAERSADTPARSVPLIGRAGERACLRECCRRAHEGTLNVPGVAFRGEAGIGKTRLAVEAADMVKACGGTVVELRGSPLHTDTGLYPVRRFIERRCGITRLTDGAARLRLLFDELRSHNLDPTAALPLLAPVLGVGPEHGYRQAAVEGRTLYELIAATVRDYLTACLGTGMNLLITEDLHWYDPSTMELVGSMLSSANGRRLVVMTGRDGTWLRDDWPVHTFDLTPLSDAESDALIRALDPTVGRQQRAEVCRRCDGVPFHIEHVVAGIGTLEDQARVPEALYDPLFTRMHTDTDVVPVLEAAAVIGRTGDLALLRSVLDDGARPDSAAGVDVEGVVAELTAIRVLEPVGADGWRFRHELLREVAIELAPPSVHRQLHARTANALVRAAVDVEPDWPVVAGHYAQAHRFAEAAQAYQKASVVARRRGALQEALDCLTNALTQISNCRPGPTRDRAEFAVRLERGFILGASLGTMSGEVPREFQRCLDLANAGNNDDDLFAALSALVSYYVPRAELQRARDLLESLPGRLTENRRWSYPAISSALGSVLWLQGDFASARKYLGRSLEEWVEHDPRELDNAWWVNSDPVSTAHTYLALTHLVRGDLTRAEEELTASVNRCENLEYPQNAYNRQHTYFKEIWVCIECGRLDEAAAAAAEMRRSAEQTGLDLWRMVSSTEYATVKALMALRDGADADALQVHADRLIRRVDGSRMMSLNVYLTFHDAVIGRLLTAAGLPGRARERLDLALQHAQETGMHFHDAELMRERAHALADPADRRAQLDAAKQLANQQGATLFELRCALDCFDITGDEVSLRSTLQRFPGDRRWPERIRAERILT</sequence>
<protein>
    <submittedName>
        <fullName evidence="4">Adenylyl cyclase</fullName>
    </submittedName>
</protein>
<dbReference type="PANTHER" id="PTHR16305">
    <property type="entry name" value="TESTICULAR SOLUBLE ADENYLYL CYCLASE"/>
    <property type="match status" value="1"/>
</dbReference>
<accession>A0A0K0X1R3</accession>
<dbReference type="GO" id="GO:0009190">
    <property type="term" value="P:cyclic nucleotide biosynthetic process"/>
    <property type="evidence" value="ECO:0007669"/>
    <property type="project" value="InterPro"/>
</dbReference>
<evidence type="ECO:0000259" key="3">
    <source>
        <dbReference type="PROSITE" id="PS50125"/>
    </source>
</evidence>
<dbReference type="Pfam" id="PF13191">
    <property type="entry name" value="AAA_16"/>
    <property type="match status" value="1"/>
</dbReference>
<dbReference type="SMART" id="SM00044">
    <property type="entry name" value="CYCc"/>
    <property type="match status" value="1"/>
</dbReference>
<dbReference type="SUPFAM" id="SSF48452">
    <property type="entry name" value="TPR-like"/>
    <property type="match status" value="1"/>
</dbReference>
<name>A0A0K0X1R3_MYCGD</name>
<dbReference type="InterPro" id="IPR011990">
    <property type="entry name" value="TPR-like_helical_dom_sf"/>
</dbReference>
<feature type="domain" description="Guanylate cyclase" evidence="3">
    <location>
        <begin position="62"/>
        <end position="188"/>
    </location>
</feature>
<dbReference type="GO" id="GO:0035556">
    <property type="term" value="P:intracellular signal transduction"/>
    <property type="evidence" value="ECO:0007669"/>
    <property type="project" value="InterPro"/>
</dbReference>
<dbReference type="SUPFAM" id="SSF52540">
    <property type="entry name" value="P-loop containing nucleoside triphosphate hydrolases"/>
    <property type="match status" value="1"/>
</dbReference>
<dbReference type="PANTHER" id="PTHR16305:SF28">
    <property type="entry name" value="GUANYLATE CYCLASE DOMAIN-CONTAINING PROTEIN"/>
    <property type="match status" value="1"/>
</dbReference>
<keyword evidence="2" id="KW-0067">ATP-binding</keyword>
<dbReference type="GO" id="GO:0005524">
    <property type="term" value="F:ATP binding"/>
    <property type="evidence" value="ECO:0007669"/>
    <property type="project" value="UniProtKB-KW"/>
</dbReference>
<dbReference type="InterPro" id="IPR029787">
    <property type="entry name" value="Nucleotide_cyclase"/>
</dbReference>
<dbReference type="Pfam" id="PF00211">
    <property type="entry name" value="Guanylate_cyc"/>
    <property type="match status" value="1"/>
</dbReference>
<dbReference type="InterPro" id="IPR019734">
    <property type="entry name" value="TPR_rpt"/>
</dbReference>
<gene>
    <name evidence="4" type="ORF">AFA91_05235</name>
</gene>
<dbReference type="PATRIC" id="fig|134601.6.peg.1084"/>